<evidence type="ECO:0000256" key="9">
    <source>
        <dbReference type="ARBA" id="ARBA00022842"/>
    </source>
</evidence>
<dbReference type="OrthoDB" id="5963188at2759"/>
<keyword evidence="11 13" id="KW-0234">DNA repair</keyword>
<dbReference type="PANTHER" id="PTHR13451">
    <property type="entry name" value="CLASS II CROSSOVER JUNCTION ENDONUCLEASE MUS81"/>
    <property type="match status" value="1"/>
</dbReference>
<dbReference type="Gene3D" id="1.10.150.110">
    <property type="entry name" value="DNA polymerase beta, N-terminal domain-like"/>
    <property type="match status" value="1"/>
</dbReference>
<dbReference type="SUPFAM" id="SSF52980">
    <property type="entry name" value="Restriction endonuclease-like"/>
    <property type="match status" value="1"/>
</dbReference>
<protein>
    <recommendedName>
        <fullName evidence="13">Crossover junction endonuclease MUS81</fullName>
        <ecNumber evidence="13">3.1.22.-</ecNumber>
    </recommendedName>
</protein>
<evidence type="ECO:0000256" key="6">
    <source>
        <dbReference type="ARBA" id="ARBA00022759"/>
    </source>
</evidence>
<dbReference type="GO" id="GO:0005634">
    <property type="term" value="C:nucleus"/>
    <property type="evidence" value="ECO:0007669"/>
    <property type="project" value="UniProtKB-SubCell"/>
</dbReference>
<dbReference type="EMBL" id="VCGU01000007">
    <property type="protein sequence ID" value="TRY73666.1"/>
    <property type="molecule type" value="Genomic_DNA"/>
</dbReference>
<dbReference type="Gene3D" id="3.40.50.10130">
    <property type="match status" value="1"/>
</dbReference>
<dbReference type="Pfam" id="PF21292">
    <property type="entry name" value="EME1-MUS81_C"/>
    <property type="match status" value="1"/>
</dbReference>
<dbReference type="GO" id="GO:0000727">
    <property type="term" value="P:double-strand break repair via break-induced replication"/>
    <property type="evidence" value="ECO:0007669"/>
    <property type="project" value="UniProtKB-UniRule"/>
</dbReference>
<keyword evidence="4 13" id="KW-0540">Nuclease</keyword>
<dbReference type="STRING" id="6832.A0A553P7K4"/>
<dbReference type="InterPro" id="IPR027421">
    <property type="entry name" value="DNA_pol_lamdba_lyase_dom_sf"/>
</dbReference>
<accession>A0A553P7K4</accession>
<comment type="subunit">
    <text evidence="13">Interacts with EME1.</text>
</comment>
<dbReference type="GO" id="GO:0006308">
    <property type="term" value="P:DNA catabolic process"/>
    <property type="evidence" value="ECO:0007669"/>
    <property type="project" value="UniProtKB-UniRule"/>
</dbReference>
<sequence>MAQIKKRRKIQISNPNPVFENALQYLIESNADDLVMVKKYEECLLSLKKYPLKLNNLSHCKVLSGFDQTVIDAMQMQWITPKAAILSPIRSSVIPPKLQTTKTEYVLPISESKENDPDIELAKQISMENVSDEPPKLNFDEDESDPDLVLARQLSQEWNGVSTAMDLPPFKQQQEQQEEDRMLALKLNQDNYMNRSWSAPEVGLRRASSQFETELEGELTSKRVSGVIGGFRIPVINPNEVEITPPPSLAKEISQAVPKSKTSLSARAKLFSQDPILRRGTDDGFDLDDGDDSIMAQIGQNTSISKPWVDPSKVERNFHSISDSDEDEPAILPPKPSRSKNPVKSAKAVKGEKRKCSKKKTGVEFIPESSIPKWVMDLRSPQLIDTEEDIGQEDDHPSEFTLPSGEYEIVLIVDFAEVTGGGGGKARGTSNKKATALKELTANGVSHETRKLHVGDFIWIAKEKVTVDPSRLSQREPRELVLPYIVERKRMDDLKNSIIDGRYKEQKTRLRDCGLPYRWYLVEEFNKKMKYWANGANGQKFNLQALEQAMASTSAVEGFNIKRTEDLKESVAFLTLTTRFLQDKYCHATLRSWTHQDLDLNIVHDADHVLLSFKEFNDNSRKNKPLTVKDGFTRILCCQHGVTWPMASAIADEYSTLANLMEVYANCQNSEERENLLAGLSFEGGKRLISAQVSKIISWLFSDEQLK</sequence>
<dbReference type="GO" id="GO:0008821">
    <property type="term" value="F:crossover junction DNA endonuclease activity"/>
    <property type="evidence" value="ECO:0007669"/>
    <property type="project" value="UniProtKB-UniRule"/>
</dbReference>
<evidence type="ECO:0000256" key="1">
    <source>
        <dbReference type="ARBA" id="ARBA00001946"/>
    </source>
</evidence>
<comment type="caution">
    <text evidence="16">The sequence shown here is derived from an EMBL/GenBank/DDBJ whole genome shotgun (WGS) entry which is preliminary data.</text>
</comment>
<dbReference type="PANTHER" id="PTHR13451:SF0">
    <property type="entry name" value="CROSSOVER JUNCTION ENDONUCLEASE MUS81"/>
    <property type="match status" value="1"/>
</dbReference>
<dbReference type="AlphaFoldDB" id="A0A553P7K4"/>
<dbReference type="GO" id="GO:0031573">
    <property type="term" value="P:mitotic intra-S DNA damage checkpoint signaling"/>
    <property type="evidence" value="ECO:0007669"/>
    <property type="project" value="TreeGrafter"/>
</dbReference>
<keyword evidence="5 13" id="KW-0479">Metal-binding</keyword>
<evidence type="ECO:0000256" key="3">
    <source>
        <dbReference type="ARBA" id="ARBA00010015"/>
    </source>
</evidence>
<evidence type="ECO:0000313" key="16">
    <source>
        <dbReference type="EMBL" id="TRY73666.1"/>
    </source>
</evidence>
<keyword evidence="12 13" id="KW-0539">Nucleus</keyword>
<gene>
    <name evidence="16" type="ORF">TCAL_01883</name>
</gene>
<feature type="domain" description="ERCC4" evidence="15">
    <location>
        <begin position="410"/>
        <end position="526"/>
    </location>
</feature>
<dbReference type="Proteomes" id="UP000318571">
    <property type="component" value="Chromosome 3"/>
</dbReference>
<dbReference type="GO" id="GO:0003677">
    <property type="term" value="F:DNA binding"/>
    <property type="evidence" value="ECO:0007669"/>
    <property type="project" value="UniProtKB-UniRule"/>
</dbReference>
<keyword evidence="9 13" id="KW-0460">Magnesium</keyword>
<dbReference type="Pfam" id="PF02732">
    <property type="entry name" value="ERCC4"/>
    <property type="match status" value="1"/>
</dbReference>
<evidence type="ECO:0000313" key="17">
    <source>
        <dbReference type="Proteomes" id="UP000318571"/>
    </source>
</evidence>
<dbReference type="InterPro" id="IPR033309">
    <property type="entry name" value="Mus81"/>
</dbReference>
<keyword evidence="17" id="KW-1185">Reference proteome</keyword>
<keyword evidence="8 13" id="KW-0378">Hydrolase</keyword>
<name>A0A553P7K4_TIGCA</name>
<dbReference type="CDD" id="cd20074">
    <property type="entry name" value="XPF_nuclease_Mus81"/>
    <property type="match status" value="1"/>
</dbReference>
<evidence type="ECO:0000256" key="11">
    <source>
        <dbReference type="ARBA" id="ARBA00023204"/>
    </source>
</evidence>
<evidence type="ECO:0000256" key="13">
    <source>
        <dbReference type="RuleBase" id="RU369042"/>
    </source>
</evidence>
<evidence type="ECO:0000256" key="8">
    <source>
        <dbReference type="ARBA" id="ARBA00022801"/>
    </source>
</evidence>
<comment type="subcellular location">
    <subcellularLocation>
        <location evidence="2 13">Nucleus</location>
    </subcellularLocation>
</comment>
<keyword evidence="7 13" id="KW-0227">DNA damage</keyword>
<dbReference type="InterPro" id="IPR011335">
    <property type="entry name" value="Restrct_endonuc-II-like"/>
</dbReference>
<evidence type="ECO:0000256" key="5">
    <source>
        <dbReference type="ARBA" id="ARBA00022723"/>
    </source>
</evidence>
<dbReference type="SMART" id="SM00891">
    <property type="entry name" value="ERCC4"/>
    <property type="match status" value="1"/>
</dbReference>
<dbReference type="GO" id="GO:0048257">
    <property type="term" value="F:3'-flap endonuclease activity"/>
    <property type="evidence" value="ECO:0007669"/>
    <property type="project" value="TreeGrafter"/>
</dbReference>
<keyword evidence="6 13" id="KW-0255">Endonuclease</keyword>
<dbReference type="InterPro" id="IPR047416">
    <property type="entry name" value="XPF_nuclease_Mus81"/>
</dbReference>
<reference evidence="16 17" key="1">
    <citation type="journal article" date="2018" name="Nat. Ecol. Evol.">
        <title>Genomic signatures of mitonuclear coevolution across populations of Tigriopus californicus.</title>
        <authorList>
            <person name="Barreto F.S."/>
            <person name="Watson E.T."/>
            <person name="Lima T.G."/>
            <person name="Willett C.S."/>
            <person name="Edmands S."/>
            <person name="Li W."/>
            <person name="Burton R.S."/>
        </authorList>
    </citation>
    <scope>NUCLEOTIDE SEQUENCE [LARGE SCALE GENOMIC DNA]</scope>
    <source>
        <strain evidence="16 17">San Diego</strain>
    </source>
</reference>
<comment type="cofactor">
    <cofactor evidence="1 13">
        <name>Mg(2+)</name>
        <dbReference type="ChEBI" id="CHEBI:18420"/>
    </cofactor>
</comment>
<keyword evidence="10 13" id="KW-0233">DNA recombination</keyword>
<feature type="region of interest" description="Disordered" evidence="14">
    <location>
        <begin position="320"/>
        <end position="346"/>
    </location>
</feature>
<evidence type="ECO:0000256" key="10">
    <source>
        <dbReference type="ARBA" id="ARBA00023172"/>
    </source>
</evidence>
<dbReference type="GO" id="GO:0000712">
    <property type="term" value="P:resolution of meiotic recombination intermediates"/>
    <property type="evidence" value="ECO:0007669"/>
    <property type="project" value="TreeGrafter"/>
</dbReference>
<comment type="similarity">
    <text evidence="3 13">Belongs to the XPF family.</text>
</comment>
<evidence type="ECO:0000256" key="14">
    <source>
        <dbReference type="SAM" id="MobiDB-lite"/>
    </source>
</evidence>
<evidence type="ECO:0000256" key="4">
    <source>
        <dbReference type="ARBA" id="ARBA00022722"/>
    </source>
</evidence>
<comment type="function">
    <text evidence="13">Interacts with EME1 to form a DNA structure-specific endonuclease with substrate preference for branched DNA structures with a 5'-end at the branch nick. Typical substrates include 3'-flap structures, D-loops, replication forks and nicked Holliday junctions. May be required in mitosis for the processing of stalled or collapsed replication fork intermediates. May be required in meiosis for the repair of meiosis-specific double strand breaks subsequent to single-end invasion (SEI).</text>
</comment>
<proteinExistence type="inferred from homology"/>
<dbReference type="GO" id="GO:0048476">
    <property type="term" value="C:Holliday junction resolvase complex"/>
    <property type="evidence" value="ECO:0007669"/>
    <property type="project" value="UniProtKB-UniRule"/>
</dbReference>
<dbReference type="Gene3D" id="1.10.150.670">
    <property type="entry name" value="Crossover junction endonuclease EME1, DNA-binding domain"/>
    <property type="match status" value="1"/>
</dbReference>
<evidence type="ECO:0000256" key="7">
    <source>
        <dbReference type="ARBA" id="ARBA00022763"/>
    </source>
</evidence>
<evidence type="ECO:0000256" key="12">
    <source>
        <dbReference type="ARBA" id="ARBA00023242"/>
    </source>
</evidence>
<organism evidence="16 17">
    <name type="scientific">Tigriopus californicus</name>
    <name type="common">Marine copepod</name>
    <dbReference type="NCBI Taxonomy" id="6832"/>
    <lineage>
        <taxon>Eukaryota</taxon>
        <taxon>Metazoa</taxon>
        <taxon>Ecdysozoa</taxon>
        <taxon>Arthropoda</taxon>
        <taxon>Crustacea</taxon>
        <taxon>Multicrustacea</taxon>
        <taxon>Hexanauplia</taxon>
        <taxon>Copepoda</taxon>
        <taxon>Harpacticoida</taxon>
        <taxon>Harpacticidae</taxon>
        <taxon>Tigriopus</taxon>
    </lineage>
</organism>
<dbReference type="InterPro" id="IPR042530">
    <property type="entry name" value="EME1/EME2_C"/>
</dbReference>
<dbReference type="GO" id="GO:0046872">
    <property type="term" value="F:metal ion binding"/>
    <property type="evidence" value="ECO:0007669"/>
    <property type="project" value="UniProtKB-UniRule"/>
</dbReference>
<dbReference type="InterPro" id="IPR006166">
    <property type="entry name" value="ERCC4_domain"/>
</dbReference>
<evidence type="ECO:0000259" key="15">
    <source>
        <dbReference type="SMART" id="SM00891"/>
    </source>
</evidence>
<evidence type="ECO:0000256" key="2">
    <source>
        <dbReference type="ARBA" id="ARBA00004123"/>
    </source>
</evidence>
<dbReference type="FunFam" id="3.40.50.10130:FF:000003">
    <property type="entry name" value="Crossover junction endonuclease MUS81"/>
    <property type="match status" value="1"/>
</dbReference>
<dbReference type="EC" id="3.1.22.-" evidence="13"/>